<accession>A0A9N9MJ82</accession>
<evidence type="ECO:0000313" key="1">
    <source>
        <dbReference type="EMBL" id="CAG9765385.1"/>
    </source>
</evidence>
<sequence length="183" mass="21778">MLQKNPNSKPQQVEIIVEELQLETLKEFERIKADSLNQAAEIKTKHIDNIKEVSVNLKTSIGMLLLQNNPHENYLKGTEKLYKEAIKQIHNIQESMWLELNVCTAETKNEIKNYYESAKEIVDEDDTRLDKVYKNCKRFLEKQMKKTYFEVKQIGIRMQEEIITVCRKVKKNQMLIKKHENYF</sequence>
<reference evidence="1" key="1">
    <citation type="submission" date="2022-01" db="EMBL/GenBank/DDBJ databases">
        <authorList>
            <person name="King R."/>
        </authorList>
    </citation>
    <scope>NUCLEOTIDE SEQUENCE</scope>
</reference>
<keyword evidence="2" id="KW-1185">Reference proteome</keyword>
<organism evidence="1 2">
    <name type="scientific">Ceutorhynchus assimilis</name>
    <name type="common">cabbage seed weevil</name>
    <dbReference type="NCBI Taxonomy" id="467358"/>
    <lineage>
        <taxon>Eukaryota</taxon>
        <taxon>Metazoa</taxon>
        <taxon>Ecdysozoa</taxon>
        <taxon>Arthropoda</taxon>
        <taxon>Hexapoda</taxon>
        <taxon>Insecta</taxon>
        <taxon>Pterygota</taxon>
        <taxon>Neoptera</taxon>
        <taxon>Endopterygota</taxon>
        <taxon>Coleoptera</taxon>
        <taxon>Polyphaga</taxon>
        <taxon>Cucujiformia</taxon>
        <taxon>Curculionidae</taxon>
        <taxon>Ceutorhynchinae</taxon>
        <taxon>Ceutorhynchus</taxon>
    </lineage>
</organism>
<dbReference type="Proteomes" id="UP001152799">
    <property type="component" value="Chromosome 2"/>
</dbReference>
<dbReference type="AlphaFoldDB" id="A0A9N9MJ82"/>
<protein>
    <submittedName>
        <fullName evidence="1">Uncharacterized protein</fullName>
    </submittedName>
</protein>
<name>A0A9N9MJ82_9CUCU</name>
<dbReference type="EMBL" id="OU892278">
    <property type="protein sequence ID" value="CAG9765385.1"/>
    <property type="molecule type" value="Genomic_DNA"/>
</dbReference>
<proteinExistence type="predicted"/>
<gene>
    <name evidence="1" type="ORF">CEUTPL_LOCUS5992</name>
</gene>
<evidence type="ECO:0000313" key="2">
    <source>
        <dbReference type="Proteomes" id="UP001152799"/>
    </source>
</evidence>